<name>A0ABU9GLF7_9GAMM</name>
<dbReference type="Gene3D" id="3.30.460.10">
    <property type="entry name" value="Beta Polymerase, domain 2"/>
    <property type="match status" value="1"/>
</dbReference>
<comment type="cofactor">
    <cofactor evidence="8">
        <name>Mg(2+)</name>
        <dbReference type="ChEBI" id="CHEBI:18420"/>
    </cofactor>
</comment>
<evidence type="ECO:0000256" key="7">
    <source>
        <dbReference type="ARBA" id="ARBA00047968"/>
    </source>
</evidence>
<comment type="catalytic activity">
    <reaction evidence="8">
        <text>[protein-PII]-L-tyrosine + UTP = [protein-PII]-uridylyl-L-tyrosine + diphosphate</text>
        <dbReference type="Rhea" id="RHEA:13673"/>
        <dbReference type="Rhea" id="RHEA-COMP:12147"/>
        <dbReference type="Rhea" id="RHEA-COMP:12148"/>
        <dbReference type="ChEBI" id="CHEBI:33019"/>
        <dbReference type="ChEBI" id="CHEBI:46398"/>
        <dbReference type="ChEBI" id="CHEBI:46858"/>
        <dbReference type="ChEBI" id="CHEBI:90602"/>
        <dbReference type="EC" id="2.7.7.59"/>
    </reaction>
</comment>
<comment type="function">
    <text evidence="8">Modifies, by uridylylation and deuridylylation, the PII regulatory proteins (GlnB and homologs), in response to the nitrogen status of the cell that GlnD senses through the glutamine level. Under low glutamine levels, catalyzes the conversion of the PII proteins and UTP to PII-UMP and PPi, while under higher glutamine levels, GlnD hydrolyzes PII-UMP to PII and UMP (deuridylylation). Thus, controls uridylylation state and activity of the PII proteins, and plays an important role in the regulation of nitrogen metabolism.</text>
</comment>
<dbReference type="EC" id="2.7.7.59" evidence="8"/>
<comment type="domain">
    <text evidence="8">Has four distinct domains: an N-terminal nucleotidyltransferase (NT) domain responsible for UTase activity, a central HD domain that encodes UR activity, and two C-terminal ACT domains that seem to have a role in glutamine sensing.</text>
</comment>
<dbReference type="Pfam" id="PF01966">
    <property type="entry name" value="HD"/>
    <property type="match status" value="1"/>
</dbReference>
<keyword evidence="6 8" id="KW-0511">Multifunctional enzyme</keyword>
<dbReference type="CDD" id="cd04900">
    <property type="entry name" value="ACT_UUR-like_1"/>
    <property type="match status" value="1"/>
</dbReference>
<comment type="catalytic activity">
    <reaction evidence="8">
        <text>[protein-PII]-uridylyl-L-tyrosine + H2O = [protein-PII]-L-tyrosine + UMP + H(+)</text>
        <dbReference type="Rhea" id="RHEA:48600"/>
        <dbReference type="Rhea" id="RHEA-COMP:12147"/>
        <dbReference type="Rhea" id="RHEA-COMP:12148"/>
        <dbReference type="ChEBI" id="CHEBI:15377"/>
        <dbReference type="ChEBI" id="CHEBI:15378"/>
        <dbReference type="ChEBI" id="CHEBI:46858"/>
        <dbReference type="ChEBI" id="CHEBI:57865"/>
        <dbReference type="ChEBI" id="CHEBI:90602"/>
    </reaction>
</comment>
<keyword evidence="2 8" id="KW-0548">Nucleotidyltransferase</keyword>
<dbReference type="CDD" id="cd05401">
    <property type="entry name" value="NT_GlnE_GlnD_like"/>
    <property type="match status" value="1"/>
</dbReference>
<evidence type="ECO:0000256" key="2">
    <source>
        <dbReference type="ARBA" id="ARBA00022695"/>
    </source>
</evidence>
<feature type="region of interest" description="Uridylyltransferase" evidence="8">
    <location>
        <begin position="1"/>
        <end position="333"/>
    </location>
</feature>
<dbReference type="CDD" id="cd04899">
    <property type="entry name" value="ACT_ACR-UUR-like_2"/>
    <property type="match status" value="1"/>
</dbReference>
<protein>
    <recommendedName>
        <fullName evidence="8">Bifunctional uridylyltransferase/uridylyl-removing enzyme</fullName>
        <shortName evidence="8">UTase/UR</shortName>
    </recommendedName>
    <alternativeName>
        <fullName evidence="8">Bifunctional [protein-PII] modification enzyme</fullName>
    </alternativeName>
    <alternativeName>
        <fullName evidence="8">Bifunctional nitrogen sensor protein</fullName>
    </alternativeName>
    <domain>
        <recommendedName>
            <fullName evidence="8">[Protein-PII] uridylyltransferase</fullName>
            <shortName evidence="8">PII uridylyltransferase</shortName>
            <shortName evidence="8">UTase</shortName>
            <ecNumber evidence="8">2.7.7.59</ecNumber>
        </recommendedName>
    </domain>
    <domain>
        <recommendedName>
            <fullName evidence="8">[Protein-PII]-UMP uridylyl-removing enzyme</fullName>
            <shortName evidence="8">UR</shortName>
            <ecNumber evidence="8">3.1.4.-</ecNumber>
        </recommendedName>
    </domain>
</protein>
<feature type="domain" description="ACT" evidence="9">
    <location>
        <begin position="799"/>
        <end position="871"/>
    </location>
</feature>
<dbReference type="InterPro" id="IPR045865">
    <property type="entry name" value="ACT-like_dom_sf"/>
</dbReference>
<dbReference type="GO" id="GO:0008773">
    <property type="term" value="F:[protein-PII] uridylyltransferase activity"/>
    <property type="evidence" value="ECO:0007669"/>
    <property type="project" value="UniProtKB-EC"/>
</dbReference>
<keyword evidence="12" id="KW-1185">Reference proteome</keyword>
<comment type="similarity">
    <text evidence="8">Belongs to the GlnD family.</text>
</comment>
<gene>
    <name evidence="8 11" type="primary">glnD</name>
    <name evidence="11" type="ORF">V6256_00775</name>
</gene>
<dbReference type="InterPro" id="IPR002912">
    <property type="entry name" value="ACT_dom"/>
</dbReference>
<dbReference type="PANTHER" id="PTHR47320:SF1">
    <property type="entry name" value="BIFUNCTIONAL URIDYLYLTRANSFERASE_URIDYLYL-REMOVING ENZYME"/>
    <property type="match status" value="1"/>
</dbReference>
<evidence type="ECO:0000313" key="12">
    <source>
        <dbReference type="Proteomes" id="UP001369082"/>
    </source>
</evidence>
<dbReference type="Proteomes" id="UP001369082">
    <property type="component" value="Unassembled WGS sequence"/>
</dbReference>
<evidence type="ECO:0000259" key="10">
    <source>
        <dbReference type="PROSITE" id="PS51831"/>
    </source>
</evidence>
<dbReference type="InterPro" id="IPR003607">
    <property type="entry name" value="HD/PDEase_dom"/>
</dbReference>
<dbReference type="RefSeq" id="WP_341596063.1">
    <property type="nucleotide sequence ID" value="NZ_JBAKAZ010000002.1"/>
</dbReference>
<dbReference type="InterPro" id="IPR006674">
    <property type="entry name" value="HD_domain"/>
</dbReference>
<feature type="domain" description="ACT" evidence="9">
    <location>
        <begin position="693"/>
        <end position="780"/>
    </location>
</feature>
<feature type="region of interest" description="Uridylyl-removing" evidence="8">
    <location>
        <begin position="334"/>
        <end position="692"/>
    </location>
</feature>
<dbReference type="SUPFAM" id="SSF81593">
    <property type="entry name" value="Nucleotidyltransferase substrate binding subunit/domain"/>
    <property type="match status" value="1"/>
</dbReference>
<evidence type="ECO:0000256" key="6">
    <source>
        <dbReference type="ARBA" id="ARBA00023268"/>
    </source>
</evidence>
<keyword evidence="1 8" id="KW-0808">Transferase</keyword>
<dbReference type="PROSITE" id="PS51831">
    <property type="entry name" value="HD"/>
    <property type="match status" value="1"/>
</dbReference>
<keyword evidence="5 8" id="KW-0460">Magnesium</keyword>
<evidence type="ECO:0000313" key="11">
    <source>
        <dbReference type="EMBL" id="MEL0628125.1"/>
    </source>
</evidence>
<dbReference type="CDD" id="cd00077">
    <property type="entry name" value="HDc"/>
    <property type="match status" value="1"/>
</dbReference>
<dbReference type="NCBIfam" id="TIGR01693">
    <property type="entry name" value="UTase_glnD"/>
    <property type="match status" value="1"/>
</dbReference>
<dbReference type="SUPFAM" id="SSF109604">
    <property type="entry name" value="HD-domain/PDEase-like"/>
    <property type="match status" value="1"/>
</dbReference>
<keyword evidence="3" id="KW-0677">Repeat</keyword>
<dbReference type="SUPFAM" id="SSF55021">
    <property type="entry name" value="ACT-like"/>
    <property type="match status" value="1"/>
</dbReference>
<comment type="activity regulation">
    <text evidence="8">Uridylyltransferase (UTase) activity is inhibited by glutamine, while glutamine activates uridylyl-removing (UR) activity.</text>
</comment>
<dbReference type="InterPro" id="IPR010043">
    <property type="entry name" value="UTase/UR"/>
</dbReference>
<dbReference type="EC" id="3.1.4.-" evidence="8"/>
<dbReference type="InterPro" id="IPR002934">
    <property type="entry name" value="Polymerase_NTP_transf_dom"/>
</dbReference>
<evidence type="ECO:0000256" key="1">
    <source>
        <dbReference type="ARBA" id="ARBA00022679"/>
    </source>
</evidence>
<reference evidence="11 12" key="1">
    <citation type="submission" date="2024-02" db="EMBL/GenBank/DDBJ databases">
        <title>Bacteria isolated from the canopy kelp, Nereocystis luetkeana.</title>
        <authorList>
            <person name="Pfister C.A."/>
            <person name="Younker I.T."/>
            <person name="Light S.H."/>
        </authorList>
    </citation>
    <scope>NUCLEOTIDE SEQUENCE [LARGE SCALE GENOMIC DNA]</scope>
    <source>
        <strain evidence="11 12">TI.1.05</strain>
    </source>
</reference>
<dbReference type="InterPro" id="IPR013546">
    <property type="entry name" value="PII_UdlTrfase/GS_AdlTrfase"/>
</dbReference>
<evidence type="ECO:0000256" key="3">
    <source>
        <dbReference type="ARBA" id="ARBA00022737"/>
    </source>
</evidence>
<comment type="catalytic activity">
    <reaction evidence="7">
        <text>guanosine 3',5'-bis(diphosphate) + H2O = GDP + diphosphate + H(+)</text>
        <dbReference type="Rhea" id="RHEA:14253"/>
        <dbReference type="ChEBI" id="CHEBI:15377"/>
        <dbReference type="ChEBI" id="CHEBI:15378"/>
        <dbReference type="ChEBI" id="CHEBI:33019"/>
        <dbReference type="ChEBI" id="CHEBI:58189"/>
        <dbReference type="ChEBI" id="CHEBI:77828"/>
        <dbReference type="EC" id="3.1.7.2"/>
    </reaction>
</comment>
<keyword evidence="4 8" id="KW-0378">Hydrolase</keyword>
<sequence length="871" mass="100797">MDFEQHSPLIIEENNLTIPFLKKHLHTFSDWQLEQFEAKQPINQIVATRSQYIDQLLSRLWNMLGLNENKDLSLLAVGGYGRGELHPKSDIDLLILSDNKFDKQSEEKISQLITWLWDLKLDVGNSVRNIKDCIEQGKTDITIATSMIESRLLAGNEDTFDKLQVAINHAKFWPSDKFFIAKKEEQISRHKNCRGDGYSLEPDIKNGSGGLRDIQTIAWIAKRHFDAHSLLELTSYGYITQGEYHEINDCQAQLWRIRFALHTVTSRPDNRLLFDFQSDVAKLLGYTGQRNEAVEQMMKTFYQTIRRVKELNGMLLQYFDEAILGNITTKFHDIDDHFRIRGDKIELTTSGYFQENPEAMLQLFVHIAEDDRIKGIYSTTLRELREARRCLTHWLQNIPECRHVFMEIIKHPRGMGLPFTLMHEHGVLAAYIPQWSRIVGQMQFDLFHAYTVDAHTHKLAKFIYNYPTNKEDFPLAHQIFGIIEKPELLFLATIFHDIAKGQQGDHSTLGAVDALAFCELHGLSRHESRVVAWLVEHHLTMSVTAQRRDISDPNVIITFAKEVRDEKHLNLLYCLTVADICATNEETWNSWKASLLRDLYNKTVNMLRRGLENPPDIRDRIRDRQQKSLSILETKYGITKEQVKPLWKRFKLNYFFRYTTAQICWHTQHLLKHKDQSKPLVLISTKNARGGSEIFVYHKDMPVLFSSVVTEIDNKKLGVHDAKILSSRDNYSLSTFTVLEEDGEHIDSDKINRLREAIVDTLSKPHIVNSNIIRLERVKRPFKFEPRITFLPTRRKRTQIEIVAFDAPGILANIGTVFVDHGLMLDTAKITTIGERAEDLFIVSTADGDSLTEEQEEKLKASLMYELSPST</sequence>
<comment type="caution">
    <text evidence="11">The sequence shown here is derived from an EMBL/GenBank/DDBJ whole genome shotgun (WGS) entry which is preliminary data.</text>
</comment>
<evidence type="ECO:0000256" key="4">
    <source>
        <dbReference type="ARBA" id="ARBA00022801"/>
    </source>
</evidence>
<dbReference type="PIRSF" id="PIRSF006288">
    <property type="entry name" value="PII_uridyltransf"/>
    <property type="match status" value="1"/>
</dbReference>
<evidence type="ECO:0000256" key="5">
    <source>
        <dbReference type="ARBA" id="ARBA00022842"/>
    </source>
</evidence>
<organism evidence="11 12">
    <name type="scientific">Psychromonas aquatilis</name>
    <dbReference type="NCBI Taxonomy" id="2005072"/>
    <lineage>
        <taxon>Bacteria</taxon>
        <taxon>Pseudomonadati</taxon>
        <taxon>Pseudomonadota</taxon>
        <taxon>Gammaproteobacteria</taxon>
        <taxon>Alteromonadales</taxon>
        <taxon>Psychromonadaceae</taxon>
        <taxon>Psychromonas</taxon>
    </lineage>
</organism>
<dbReference type="EMBL" id="JBAKAZ010000002">
    <property type="protein sequence ID" value="MEL0628125.1"/>
    <property type="molecule type" value="Genomic_DNA"/>
</dbReference>
<evidence type="ECO:0000259" key="9">
    <source>
        <dbReference type="PROSITE" id="PS51671"/>
    </source>
</evidence>
<dbReference type="Pfam" id="PF01909">
    <property type="entry name" value="NTP_transf_2"/>
    <property type="match status" value="1"/>
</dbReference>
<dbReference type="Gene3D" id="1.10.3090.10">
    <property type="entry name" value="cca-adding enzyme, domain 2"/>
    <property type="match status" value="1"/>
</dbReference>
<dbReference type="Pfam" id="PF08335">
    <property type="entry name" value="GlnD_UR_UTase"/>
    <property type="match status" value="1"/>
</dbReference>
<accession>A0ABU9GLF7</accession>
<feature type="domain" description="HD" evidence="10">
    <location>
        <begin position="445"/>
        <end position="572"/>
    </location>
</feature>
<proteinExistence type="inferred from homology"/>
<dbReference type="HAMAP" id="MF_00277">
    <property type="entry name" value="PII_uridylyl_transf"/>
    <property type="match status" value="1"/>
</dbReference>
<dbReference type="PANTHER" id="PTHR47320">
    <property type="entry name" value="BIFUNCTIONAL URIDYLYLTRANSFERASE/URIDYLYL-REMOVING ENZYME"/>
    <property type="match status" value="1"/>
</dbReference>
<dbReference type="PROSITE" id="PS51671">
    <property type="entry name" value="ACT"/>
    <property type="match status" value="2"/>
</dbReference>
<dbReference type="SUPFAM" id="SSF81301">
    <property type="entry name" value="Nucleotidyltransferase"/>
    <property type="match status" value="1"/>
</dbReference>
<dbReference type="InterPro" id="IPR043519">
    <property type="entry name" value="NT_sf"/>
</dbReference>
<evidence type="ECO:0000256" key="8">
    <source>
        <dbReference type="HAMAP-Rule" id="MF_00277"/>
    </source>
</evidence>